<organism evidence="2">
    <name type="scientific">Hexamita inflata</name>
    <dbReference type="NCBI Taxonomy" id="28002"/>
    <lineage>
        <taxon>Eukaryota</taxon>
        <taxon>Metamonada</taxon>
        <taxon>Diplomonadida</taxon>
        <taxon>Hexamitidae</taxon>
        <taxon>Hexamitinae</taxon>
        <taxon>Hexamita</taxon>
    </lineage>
</organism>
<feature type="region of interest" description="Disordered" evidence="1">
    <location>
        <begin position="1821"/>
        <end position="1863"/>
    </location>
</feature>
<accession>A0AA86NYK3</accession>
<dbReference type="Proteomes" id="UP001642409">
    <property type="component" value="Unassembled WGS sequence"/>
</dbReference>
<sequence>MIYNEEFDEEVYQQLSPNQQKKYIEEIQDKQANASRQKITGQKQKFNELQTISVKPNTQHQNQDQINSQFNTEKLMLESMEEERISPQKKKNVNTDIINDVEISQIMMERSDILQNQARKSQQAKLKDAQYLQSSQFKTTDKIIPTQQEYEQIDSRLQRKYGNNYQILSPSIKKRVIEQQYQVYSSDTSVSPQKVESLEQNLYQVELQKRKETEQLFDIQQLQSAKSQQQKDILQLNPKMKKIEKDYQITNTFQEENTSKKRNVQQKESLNVVVPQNQLVDNDYLENSMENIQEEQVEKVVSIKAPKKQNQVKQQNQQFETNASPIENIGNRIDNAPILGEQVDFTRIQVQKQELPINMEIQAIRRKGGKQQLQEYDIESDFNMTVQKQLDKSNFLQQIPKKQEIQIETELNTQFQRKKNVNNENIRIDNLQKQKESKINTVQINIQKHGKKNYLDFDDTIEYLNVNNELHTKQIDVDTNIDEQYIMSQISKQQKNQPDSQDYQIQQNNANKQFQSKQNSQIENNINQKIKKQQLNKQNEDHEDYEIVHPKTQFKVQEDQQITQQIPQNSQQKANNFYNVNQNNVSLQTKQQSLGQQEQEIINNKIQRRNYSNLSASGVQQQTTQIYDATIETSAPINKVIQSQVKLQKQGLQESSNQDIFVNEVFTNKAKPSKQTDATQLNAKQKKNNQLVILDEEISVEQLDARQAVNKQQIMYNNDIRKEHIRNKGTDQYSAAIRPQFINNQTNNQQYNEELQIQQNQQFNRENINVKNQQPSVQQSIQTDNKRTDDQFIQTAAQNNSGTQQFKEVQKENINLNIDKNVENIITNKNIQNIVEKNIKNITESNVENTSANKTVENIFESIIENNSSQKNIKINTELLNPTQQRHLNNIPMEPITQQTEQNKKKLVQNLNISEQSSITEFEAEIDNLIVYQNDLKQKREEKIPIQSVKQTKQQNKLEIDDIYNARQIMKNKHESYSDYEQMNEFNKHKAQNENSFSEQQTVDVQREAKIKEQNSPEMDYHFAKNQGYDQLTNSDTDNVANTQQIRRTKQQKQIEQTLEESLIFMDIHTELLAKQDEQEHVVSQHAVKNVKTQKLTLQPKIQESFVKKDIKEGKVLDDSVNLNDVVMKKPTQLFENDIQFANVKNGQKFDNKDDIDQVQVLKLDKKVQQKQQQFEDQFQQGRIQQTKLVENQLEQLNCQRDAIKQQNFDLYIDELAPQSKLPNASEQYDAQDARLFKKKVQPVNQTTAGKISIEESQILVQTTNKYNTKKQNISNDVDAQGVKIVRQLQESDIDVGTLDAITKNKQVEIEHSIINLANNNPKPEEMDYDTLNVRQNLPIDDDFTINMTTQKLRKQPQYREQLVKSPKTKGPNFNSTEEQLIQPVIPNPQPLPKSQKNEQKTIKLEADFISFTESQDNQQARTFNVKGEHFEDSIEDLHSSEISIGNLTEFARSMQRTLPNATLKQQKTHEEELKTSILNTTTKSAPKYESDVQLLEIQRENIKQKPKEIEINKPTVEITKQKVEKPSTDKIPAEPVQKEELFDSWAQTEVKTDVIDLPVEIPFVQKQKKEQKPKPKVSFEKVEPKVQNKEEEEKQVKEEIIDQKPKSLEVSRFEEPDVQFGESNILNKTRTVEPNMVHQAKKQMINQPADYVHGGKYQQVKEESMTSPIRRSQVKDEENYQKFLTETINEDKYQIKTKFTNIEADEIKQQIPTIQKKTDTQNAQMKHKFTTEQVEDDGLIKTAKYNELQLSNQFDQQVAPAPKKAQVTVQKPVVNDSDLMSYQFAEDIAKRHQKEELTESNVEIVDQFEREIMRAVRQPKRVNQRVKAKQSVESSESDTSSVQSYSSSSSDSPSYNEPEQEQKKITNDFNALTEMLKNYPFFTTVYEVCDKCKYKQNQQVPKFEQKEEEKQQPKQEKVVIPEYVPEEFPAIELKPKQIPVQKVKKVEESFVQVEENVVVPVKFNQREQIEENKEFALKYAQNKTKIQTVNLPLRNTGQIIKQQILTKLPPKPQRENIHQINTFDVKKEPKEVVIKETENARRNSEASYEGPEVQKPMFTKYTVAKPKQTVKEMQTSFSDILKAIGVADEPKPEVKQESQISQSLSSEEQYQNILTVVLKQQAQPKKQQYVEEQTSEYSMEQSDQVIRQVQHLQRPAQQLKEYITLSHAESIDEPKQQPKVQPKPQESIYSNQNKHQEHLSFSAIQPKSQIDSIISEAPAQNKKNLSDSELIESGEVYPKVHKRIINEEYLNVGSLSEGQAVSFGSIAKGSGSEETGEYDLQKILKLLGV</sequence>
<evidence type="ECO:0000313" key="2">
    <source>
        <dbReference type="EMBL" id="CAI9927141.1"/>
    </source>
</evidence>
<comment type="caution">
    <text evidence="2">The sequence shown here is derived from an EMBL/GenBank/DDBJ whole genome shotgun (WGS) entry which is preliminary data.</text>
</comment>
<evidence type="ECO:0000313" key="4">
    <source>
        <dbReference type="Proteomes" id="UP001642409"/>
    </source>
</evidence>
<proteinExistence type="predicted"/>
<name>A0AA86NYK3_9EUKA</name>
<evidence type="ECO:0000256" key="1">
    <source>
        <dbReference type="SAM" id="MobiDB-lite"/>
    </source>
</evidence>
<dbReference type="EMBL" id="CAXDID020000003">
    <property type="protein sequence ID" value="CAL5972022.1"/>
    <property type="molecule type" value="Genomic_DNA"/>
</dbReference>
<keyword evidence="4" id="KW-1185">Reference proteome</keyword>
<dbReference type="EMBL" id="CATOUU010000380">
    <property type="protein sequence ID" value="CAI9927141.1"/>
    <property type="molecule type" value="Genomic_DNA"/>
</dbReference>
<reference evidence="3 4" key="2">
    <citation type="submission" date="2024-07" db="EMBL/GenBank/DDBJ databases">
        <authorList>
            <person name="Akdeniz Z."/>
        </authorList>
    </citation>
    <scope>NUCLEOTIDE SEQUENCE [LARGE SCALE GENOMIC DNA]</scope>
</reference>
<feature type="region of interest" description="Disordered" evidence="1">
    <location>
        <begin position="1570"/>
        <end position="1601"/>
    </location>
</feature>
<gene>
    <name evidence="2" type="ORF">HINF_LOCUS14786</name>
    <name evidence="3" type="ORF">HINF_LOCUS1697</name>
</gene>
<protein>
    <submittedName>
        <fullName evidence="2">Uncharacterized protein</fullName>
    </submittedName>
</protein>
<feature type="compositionally biased region" description="Low complexity" evidence="1">
    <location>
        <begin position="1832"/>
        <end position="1856"/>
    </location>
</feature>
<reference evidence="2" key="1">
    <citation type="submission" date="2023-06" db="EMBL/GenBank/DDBJ databases">
        <authorList>
            <person name="Kurt Z."/>
        </authorList>
    </citation>
    <scope>NUCLEOTIDE SEQUENCE</scope>
</reference>
<feature type="region of interest" description="Disordered" evidence="1">
    <location>
        <begin position="1356"/>
        <end position="1375"/>
    </location>
</feature>
<evidence type="ECO:0000313" key="3">
    <source>
        <dbReference type="EMBL" id="CAL5972022.1"/>
    </source>
</evidence>